<protein>
    <recommendedName>
        <fullName evidence="3">Thioesterase</fullName>
    </recommendedName>
</protein>
<evidence type="ECO:0000313" key="1">
    <source>
        <dbReference type="EMBL" id="GLQ21820.1"/>
    </source>
</evidence>
<dbReference type="EMBL" id="BSNJ01000006">
    <property type="protein sequence ID" value="GLQ21820.1"/>
    <property type="molecule type" value="Genomic_DNA"/>
</dbReference>
<keyword evidence="2" id="KW-1185">Reference proteome</keyword>
<evidence type="ECO:0008006" key="3">
    <source>
        <dbReference type="Google" id="ProtNLM"/>
    </source>
</evidence>
<sequence>MSDFPTGQRLDRCWLDPDLYAGTVTVRPRFQDLDPLNHINNVAMAAMFEDARVRFNHPMREHFQTGTIRTMVAGQTLNYLNECHLRPDLTFHLGIGRIGASSWVMQAAAWQGEQPVLLAMATLVSTQSGRPCPVPDGLRVMLEARRMKVPA</sequence>
<reference evidence="1" key="2">
    <citation type="submission" date="2023-01" db="EMBL/GenBank/DDBJ databases">
        <title>Draft genome sequence of Algimonas porphyrae strain NBRC 108216.</title>
        <authorList>
            <person name="Sun Q."/>
            <person name="Mori K."/>
        </authorList>
    </citation>
    <scope>NUCLEOTIDE SEQUENCE</scope>
    <source>
        <strain evidence="1">NBRC 108216</strain>
    </source>
</reference>
<dbReference type="CDD" id="cd00586">
    <property type="entry name" value="4HBT"/>
    <property type="match status" value="1"/>
</dbReference>
<dbReference type="InterPro" id="IPR029069">
    <property type="entry name" value="HotDog_dom_sf"/>
</dbReference>
<organism evidence="1 2">
    <name type="scientific">Algimonas porphyrae</name>
    <dbReference type="NCBI Taxonomy" id="1128113"/>
    <lineage>
        <taxon>Bacteria</taxon>
        <taxon>Pseudomonadati</taxon>
        <taxon>Pseudomonadota</taxon>
        <taxon>Alphaproteobacteria</taxon>
        <taxon>Maricaulales</taxon>
        <taxon>Robiginitomaculaceae</taxon>
        <taxon>Algimonas</taxon>
    </lineage>
</organism>
<dbReference type="SUPFAM" id="SSF54637">
    <property type="entry name" value="Thioesterase/thiol ester dehydrase-isomerase"/>
    <property type="match status" value="1"/>
</dbReference>
<comment type="caution">
    <text evidence="1">The sequence shown here is derived from an EMBL/GenBank/DDBJ whole genome shotgun (WGS) entry which is preliminary data.</text>
</comment>
<dbReference type="Proteomes" id="UP001161390">
    <property type="component" value="Unassembled WGS sequence"/>
</dbReference>
<dbReference type="Gene3D" id="3.10.129.10">
    <property type="entry name" value="Hotdog Thioesterase"/>
    <property type="match status" value="1"/>
</dbReference>
<dbReference type="RefSeq" id="WP_284373779.1">
    <property type="nucleotide sequence ID" value="NZ_BSNJ01000006.1"/>
</dbReference>
<dbReference type="Pfam" id="PF13279">
    <property type="entry name" value="4HBT_2"/>
    <property type="match status" value="1"/>
</dbReference>
<proteinExistence type="predicted"/>
<evidence type="ECO:0000313" key="2">
    <source>
        <dbReference type="Proteomes" id="UP001161390"/>
    </source>
</evidence>
<reference evidence="1" key="1">
    <citation type="journal article" date="2014" name="Int. J. Syst. Evol. Microbiol.">
        <title>Complete genome of a new Firmicutes species belonging to the dominant human colonic microbiota ('Ruminococcus bicirculans') reveals two chromosomes and a selective capacity to utilize plant glucans.</title>
        <authorList>
            <consortium name="NISC Comparative Sequencing Program"/>
            <person name="Wegmann U."/>
            <person name="Louis P."/>
            <person name="Goesmann A."/>
            <person name="Henrissat B."/>
            <person name="Duncan S.H."/>
            <person name="Flint H.J."/>
        </authorList>
    </citation>
    <scope>NUCLEOTIDE SEQUENCE</scope>
    <source>
        <strain evidence="1">NBRC 108216</strain>
    </source>
</reference>
<accession>A0ABQ5V403</accession>
<name>A0ABQ5V403_9PROT</name>
<gene>
    <name evidence="1" type="ORF">GCM10007854_27750</name>
</gene>